<accession>A0A4R7NZN9</accession>
<dbReference type="OrthoDB" id="7052701at2"/>
<feature type="signal peptide" evidence="1">
    <location>
        <begin position="1"/>
        <end position="27"/>
    </location>
</feature>
<keyword evidence="3" id="KW-1185">Reference proteome</keyword>
<evidence type="ECO:0000313" key="3">
    <source>
        <dbReference type="Proteomes" id="UP000295341"/>
    </source>
</evidence>
<dbReference type="Pfam" id="PF06980">
    <property type="entry name" value="DUF1302"/>
    <property type="match status" value="1"/>
</dbReference>
<comment type="caution">
    <text evidence="2">The sequence shown here is derived from an EMBL/GenBank/DDBJ whole genome shotgun (WGS) entry which is preliminary data.</text>
</comment>
<dbReference type="InterPro" id="IPR010727">
    <property type="entry name" value="DUF1302"/>
</dbReference>
<organism evidence="2 3">
    <name type="scientific">Panacagrimonas perspica</name>
    <dbReference type="NCBI Taxonomy" id="381431"/>
    <lineage>
        <taxon>Bacteria</taxon>
        <taxon>Pseudomonadati</taxon>
        <taxon>Pseudomonadota</taxon>
        <taxon>Gammaproteobacteria</taxon>
        <taxon>Nevskiales</taxon>
        <taxon>Nevskiaceae</taxon>
        <taxon>Panacagrimonas</taxon>
    </lineage>
</organism>
<dbReference type="RefSeq" id="WP_133883003.1">
    <property type="nucleotide sequence ID" value="NZ_MWIN01000009.1"/>
</dbReference>
<name>A0A4R7NZN9_9GAMM</name>
<reference evidence="2 3" key="1">
    <citation type="submission" date="2019-03" db="EMBL/GenBank/DDBJ databases">
        <title>Genomic Encyclopedia of Type Strains, Phase IV (KMG-IV): sequencing the most valuable type-strain genomes for metagenomic binning, comparative biology and taxonomic classification.</title>
        <authorList>
            <person name="Goeker M."/>
        </authorList>
    </citation>
    <scope>NUCLEOTIDE SEQUENCE [LARGE SCALE GENOMIC DNA]</scope>
    <source>
        <strain evidence="2 3">DSM 26377</strain>
    </source>
</reference>
<feature type="chain" id="PRO_5030099505" description="Beta-barrel porin MtrB/PioB" evidence="1">
    <location>
        <begin position="28"/>
        <end position="726"/>
    </location>
</feature>
<evidence type="ECO:0008006" key="4">
    <source>
        <dbReference type="Google" id="ProtNLM"/>
    </source>
</evidence>
<evidence type="ECO:0000313" key="2">
    <source>
        <dbReference type="EMBL" id="TDU26844.1"/>
    </source>
</evidence>
<gene>
    <name evidence="2" type="ORF">DFR24_3875</name>
</gene>
<protein>
    <recommendedName>
        <fullName evidence="4">Beta-barrel porin MtrB/PioB</fullName>
    </recommendedName>
</protein>
<proteinExistence type="predicted"/>
<evidence type="ECO:0000256" key="1">
    <source>
        <dbReference type="SAM" id="SignalP"/>
    </source>
</evidence>
<dbReference type="Proteomes" id="UP000295341">
    <property type="component" value="Unassembled WGS sequence"/>
</dbReference>
<sequence length="726" mass="80127">MSLQRKRWIGAVAVLAASTATSTAVHAQGEMAGAVDRKLFGGDFSFNGQIRVETAFSTTGRASPANQRGLLTNGLALKRSAGNPVDGYNSTILPQAVTSIFDQTGLNLGAVLGGTPLGPTDGVSNQSLGGLSDTFTRYVPDAEQIVNYHLFRFEATPSINWGAWSLQTRIRATYDPGSLGYEEFNFNDYNDINRGFETGSRDAGRQYNGKPDYLGYEVDGKKDPLLFERSGKHYQVDLPAFFVEWTGGDMTVRVGNQSVAWGQLLFFRIMDQANGLDLRRHLFIDRAIEEFADERMSAPGIRFTWQATDQILVDAFAQQFIPTIVPNSNTTYNIVDSRFILHDNYFDGDYNKKFNFGVRLKAEFGNFNLQAMATSKLNQLGAIRWTKSNINKKLPDTNTLGLAFNQYCEGVLGSAAGQGCGPQLANTPFESGPAGLFTAEEWFDRAGYTKLDPLLGLANIVNEFQPTTGQLLTAAPTTAQQAYNELNAFFIALEGAHGHVERNYYREEVYGIGGGYVTEGEPGSLLDQLIINVEATYTPERAFTDIGLAQAPDRREEYQVGLVMEKYQRFSQSMPATYMVFQYLWQKESSLEGLLLDGYGSKAYSDVALQGRAVQLTNNVPVSSNPFARTGKEFTPGISEGANYVVLAALQPSNAYIFEYSFAMLIDVQGGVLVQPAVQWKPRGNMTVNLFYNFIDAEVWGGNANNSFLSFIDYADEVCLRLGYQF</sequence>
<keyword evidence="1" id="KW-0732">Signal</keyword>
<dbReference type="EMBL" id="SOBT01000010">
    <property type="protein sequence ID" value="TDU26844.1"/>
    <property type="molecule type" value="Genomic_DNA"/>
</dbReference>
<dbReference type="AlphaFoldDB" id="A0A4R7NZN9"/>